<keyword evidence="4" id="KW-1185">Reference proteome</keyword>
<gene>
    <name evidence="3" type="ORF">Q8X39_09440</name>
</gene>
<keyword evidence="1" id="KW-0732">Signal</keyword>
<evidence type="ECO:0000313" key="3">
    <source>
        <dbReference type="EMBL" id="MDP4300860.1"/>
    </source>
</evidence>
<organism evidence="3 4">
    <name type="scientific">Leptothrix discophora</name>
    <dbReference type="NCBI Taxonomy" id="89"/>
    <lineage>
        <taxon>Bacteria</taxon>
        <taxon>Pseudomonadati</taxon>
        <taxon>Pseudomonadota</taxon>
        <taxon>Betaproteobacteria</taxon>
        <taxon>Burkholderiales</taxon>
        <taxon>Sphaerotilaceae</taxon>
        <taxon>Leptothrix</taxon>
    </lineage>
</organism>
<sequence>MSALSTLAAACLLAACGGGDASPPAGATDTTPPTVAITDNVAAASASGDVTFTFTFSEGVGSTFSANDISVAGGTKGTFTVVSPTSATLVVTPTANTAGTITVDVAAGAFADAAGNAGTVAATASQAYNTASAVVSGSTGTCTAAPCNDFGNAAIVYAGFGGASGSQADDPALSTNKVFKFVKAAGAEIWGGVTVFSNGQNVAIPTADLSAGKTVTLRVYSPAAGKTIKLKFETLGDPTRSVETDVVTTLANAWETLTFNFSNPSAGTAAFNAAYTYNMVSVFADYGVVPGADETFYIDELTYTAASGGAGGGVGGGVGGGGATVLTFSSGFAAGGRTVQGGAFGGYSGSNLDNFNCDGQPQNCGSGGSFTDTVAAAASGFYYYYQTSTPATALYAGIFVQAPGLTTGLSPTADTAGLQLGNQTTMSFKFGQNPEWFNSGATNKFLVMLTLGKFYTVGSGPCNIKLAKVVTPTASASTSYTLNLSEFAVTQNCAVPNLTVAGALALSPVSQIDFQGDGGGSAITVNGVASGANLSVSTGTPAVYPTTLVVDGGITFQ</sequence>
<reference evidence="3 4" key="1">
    <citation type="submission" date="2023-08" db="EMBL/GenBank/DDBJ databases">
        <authorList>
            <person name="Roldan D.M."/>
            <person name="Menes R.J."/>
        </authorList>
    </citation>
    <scope>NUCLEOTIDE SEQUENCE [LARGE SCALE GENOMIC DNA]</scope>
    <source>
        <strain evidence="3 4">CCM 2812</strain>
    </source>
</reference>
<dbReference type="EMBL" id="JAUZEE010000004">
    <property type="protein sequence ID" value="MDP4300860.1"/>
    <property type="molecule type" value="Genomic_DNA"/>
</dbReference>
<evidence type="ECO:0000259" key="2">
    <source>
        <dbReference type="Pfam" id="PF19078"/>
    </source>
</evidence>
<evidence type="ECO:0000313" key="4">
    <source>
        <dbReference type="Proteomes" id="UP001235760"/>
    </source>
</evidence>
<evidence type="ECO:0000256" key="1">
    <source>
        <dbReference type="SAM" id="SignalP"/>
    </source>
</evidence>
<dbReference type="InterPro" id="IPR044048">
    <property type="entry name" value="Big_12"/>
</dbReference>
<accession>A0ABT9G2Z7</accession>
<dbReference type="Pfam" id="PF19078">
    <property type="entry name" value="Big_12"/>
    <property type="match status" value="1"/>
</dbReference>
<feature type="domain" description="Bacterial Ig-like" evidence="2">
    <location>
        <begin position="29"/>
        <end position="123"/>
    </location>
</feature>
<protein>
    <submittedName>
        <fullName evidence="3">Ig-like domain-containing protein</fullName>
    </submittedName>
</protein>
<dbReference type="Proteomes" id="UP001235760">
    <property type="component" value="Unassembled WGS sequence"/>
</dbReference>
<proteinExistence type="predicted"/>
<dbReference type="Gene3D" id="2.60.120.260">
    <property type="entry name" value="Galactose-binding domain-like"/>
    <property type="match status" value="1"/>
</dbReference>
<name>A0ABT9G2Z7_LEPDI</name>
<feature type="chain" id="PRO_5045842030" evidence="1">
    <location>
        <begin position="28"/>
        <end position="557"/>
    </location>
</feature>
<feature type="signal peptide" evidence="1">
    <location>
        <begin position="1"/>
        <end position="27"/>
    </location>
</feature>
<comment type="caution">
    <text evidence="3">The sequence shown here is derived from an EMBL/GenBank/DDBJ whole genome shotgun (WGS) entry which is preliminary data.</text>
</comment>